<gene>
    <name evidence="3" type="ORF">ACFOFO_23850</name>
</gene>
<keyword evidence="3" id="KW-0547">Nucleotide-binding</keyword>
<evidence type="ECO:0000259" key="2">
    <source>
        <dbReference type="PROSITE" id="PS51194"/>
    </source>
</evidence>
<proteinExistence type="predicted"/>
<evidence type="ECO:0000256" key="1">
    <source>
        <dbReference type="SAM" id="MobiDB-lite"/>
    </source>
</evidence>
<comment type="caution">
    <text evidence="3">The sequence shown here is derived from an EMBL/GenBank/DDBJ whole genome shotgun (WGS) entry which is preliminary data.</text>
</comment>
<dbReference type="Proteomes" id="UP001595530">
    <property type="component" value="Unassembled WGS sequence"/>
</dbReference>
<keyword evidence="3" id="KW-0347">Helicase</keyword>
<dbReference type="InterPro" id="IPR001650">
    <property type="entry name" value="Helicase_C-like"/>
</dbReference>
<dbReference type="SUPFAM" id="SSF52540">
    <property type="entry name" value="P-loop containing nucleoside triphosphate hydrolases"/>
    <property type="match status" value="1"/>
</dbReference>
<dbReference type="Gene3D" id="3.40.50.300">
    <property type="entry name" value="P-loop containing nucleotide triphosphate hydrolases"/>
    <property type="match status" value="2"/>
</dbReference>
<keyword evidence="4" id="KW-1185">Reference proteome</keyword>
<evidence type="ECO:0000313" key="3">
    <source>
        <dbReference type="EMBL" id="MFC3110949.1"/>
    </source>
</evidence>
<organism evidence="3 4">
    <name type="scientific">Undibacterium arcticum</name>
    <dbReference type="NCBI Taxonomy" id="1762892"/>
    <lineage>
        <taxon>Bacteria</taxon>
        <taxon>Pseudomonadati</taxon>
        <taxon>Pseudomonadota</taxon>
        <taxon>Betaproteobacteria</taxon>
        <taxon>Burkholderiales</taxon>
        <taxon>Oxalobacteraceae</taxon>
        <taxon>Undibacterium</taxon>
    </lineage>
</organism>
<feature type="region of interest" description="Disordered" evidence="1">
    <location>
        <begin position="52"/>
        <end position="77"/>
    </location>
</feature>
<feature type="compositionally biased region" description="Acidic residues" evidence="1">
    <location>
        <begin position="55"/>
        <end position="69"/>
    </location>
</feature>
<dbReference type="CDD" id="cd18785">
    <property type="entry name" value="SF2_C"/>
    <property type="match status" value="1"/>
</dbReference>
<feature type="domain" description="Helicase C-terminal" evidence="2">
    <location>
        <begin position="763"/>
        <end position="913"/>
    </location>
</feature>
<dbReference type="EMBL" id="JBHRTP010000092">
    <property type="protein sequence ID" value="MFC3110949.1"/>
    <property type="molecule type" value="Genomic_DNA"/>
</dbReference>
<dbReference type="InterPro" id="IPR027417">
    <property type="entry name" value="P-loop_NTPase"/>
</dbReference>
<reference evidence="4" key="1">
    <citation type="journal article" date="2019" name="Int. J. Syst. Evol. Microbiol.">
        <title>The Global Catalogue of Microorganisms (GCM) 10K type strain sequencing project: providing services to taxonomists for standard genome sequencing and annotation.</title>
        <authorList>
            <consortium name="The Broad Institute Genomics Platform"/>
            <consortium name="The Broad Institute Genome Sequencing Center for Infectious Disease"/>
            <person name="Wu L."/>
            <person name="Ma J."/>
        </authorList>
    </citation>
    <scope>NUCLEOTIDE SEQUENCE [LARGE SCALE GENOMIC DNA]</scope>
    <source>
        <strain evidence="4">KCTC 42986</strain>
    </source>
</reference>
<sequence length="1071" mass="118625">MNQAEEARKQIVARLESDLVGPLLAEEVLEAERIKPSDVYLTGILWPLGDRMDAGDDDGSGGDDEEDESPSSATVVGQQRPCCMGLSFATKSEVDEHRFSMTVRFATYEHSTDLASDGKNLTRWARKPYEFKLDDLLLLPGEPHSHRLHAAGLEADVEIQVRTLRWKQGLLATVTLINRSRPEDFSSILVERLTLFQTALEIRPTGKTRIVPRPPAALSNDPEHKSARLLYRNCHEYAAGHQCSVSWETEGESARRIASEWIPRALVPAFKEDGSVEFEGLVNSGALDAHTLADASDNDLQRLLGAVPAAYSEWIRNRNFEIKAVPTDLSGTAKAHLQTCQILHDRIQAGINAIGRNVHLRESFRYANAAMALQHSWKASPEDGPLRWRPFQLGFILLAAESSCDPESENREILDLLWFPTGGGKTEAYLAIIAMVGWYRRLTCKDPDEGSGNAAVMRYTLRLLTAQQFERASSMILASELIRRGAIFPRVGKKKIGTTEFSVGLWVGKDATPNNFKKALETRGHRDGSTAEQIYQCPCCHSTVRWDYDENTEKVRPYCEHAECLIGAGFGKWPVYTVDSDIYSTKPTLLIGTVDKFAQLPFKTEVAGLFGFGTSKSTDVIIQDELHLISGPLGTITGLYETAFDWLLRKNGKRPKILGSTATIRRAEQQVLALFDRKSCQFPPPGLSYDDSGFAAVDYDRPWRWRMYLGVSTAGRSAKFALQAAAGSLLHSGGPALGVADEVRDGYATLLCYFNSLRELGGAIVQMLDDVPDSIKLYSSRRKELARTVSLPRELTSRVSQKEIIEILGELKRRAGDPDCVDVVLATNMVSVGVDVPRLGLMIVNGQPKTRSEYIQSTSRVGRSAYPGLVLSLLNASKARDRSHFETFPAWHGAIYRDVEATSVTPFASRARDKALHAVLVSMIRHGDAAMARTARLDQAPDGLLADVVSEIERRIRSIDDRELALAEREIDSRLADWEARAPMSYINPFKPASSLLQYAETHAKRMAAGRLSGAGWPTMNTMRSVEPASRFRIAEVLNDKARHGTGTHPSGGEPNSSLPVEQPRWRKNNA</sequence>
<dbReference type="SMART" id="SM00490">
    <property type="entry name" value="HELICc"/>
    <property type="match status" value="1"/>
</dbReference>
<protein>
    <submittedName>
        <fullName evidence="3">Helicase-related protein</fullName>
    </submittedName>
</protein>
<keyword evidence="3" id="KW-0067">ATP-binding</keyword>
<dbReference type="RefSeq" id="WP_390333166.1">
    <property type="nucleotide sequence ID" value="NZ_JBHRTP010000092.1"/>
</dbReference>
<name>A0ABV7F763_9BURK</name>
<dbReference type="Pfam" id="PF00271">
    <property type="entry name" value="Helicase_C"/>
    <property type="match status" value="1"/>
</dbReference>
<keyword evidence="3" id="KW-0378">Hydrolase</keyword>
<dbReference type="GO" id="GO:0004386">
    <property type="term" value="F:helicase activity"/>
    <property type="evidence" value="ECO:0007669"/>
    <property type="project" value="UniProtKB-KW"/>
</dbReference>
<accession>A0ABV7F763</accession>
<dbReference type="PROSITE" id="PS51194">
    <property type="entry name" value="HELICASE_CTER"/>
    <property type="match status" value="1"/>
</dbReference>
<feature type="region of interest" description="Disordered" evidence="1">
    <location>
        <begin position="1042"/>
        <end position="1071"/>
    </location>
</feature>
<evidence type="ECO:0000313" key="4">
    <source>
        <dbReference type="Proteomes" id="UP001595530"/>
    </source>
</evidence>